<evidence type="ECO:0000313" key="2">
    <source>
        <dbReference type="Proteomes" id="UP000321938"/>
    </source>
</evidence>
<dbReference type="RefSeq" id="WP_147231636.1">
    <property type="nucleotide sequence ID" value="NZ_VOSB01000012.1"/>
</dbReference>
<accession>A0A5C7BB72</accession>
<dbReference type="EMBL" id="VOSB01000012">
    <property type="protein sequence ID" value="TXE17463.1"/>
    <property type="molecule type" value="Genomic_DNA"/>
</dbReference>
<dbReference type="PROSITE" id="PS51257">
    <property type="entry name" value="PROKAR_LIPOPROTEIN"/>
    <property type="match status" value="1"/>
</dbReference>
<comment type="caution">
    <text evidence="1">The sequence shown here is derived from an EMBL/GenBank/DDBJ whole genome shotgun (WGS) entry which is preliminary data.</text>
</comment>
<dbReference type="STRING" id="1123037.GCA_000425305_01886"/>
<gene>
    <name evidence="1" type="ORF">ES692_09305</name>
</gene>
<evidence type="ECO:0000313" key="1">
    <source>
        <dbReference type="EMBL" id="TXE17463.1"/>
    </source>
</evidence>
<sequence>MKYNIFYIISFSIVLYSCKTQKIEEPEKISCRTYQIENLNQVSYHERFIEDIFNKSFNEVRFCNYHPSIVAEITYEKSGRWNKIIRTVKKKPSILLWNNIYIEGIVKPLNFATTTYDDKFSAVMIFDDEGNDMLSYTSGKKVFLINYLIYEINSYDKIHKSDYSKES</sequence>
<dbReference type="OrthoDB" id="1191413at2"/>
<reference evidence="1 2" key="1">
    <citation type="submission" date="2019-08" db="EMBL/GenBank/DDBJ databases">
        <title>Genome of Psychroserpens burtonensis ACAM 167.</title>
        <authorList>
            <person name="Bowman J.P."/>
        </authorList>
    </citation>
    <scope>NUCLEOTIDE SEQUENCE [LARGE SCALE GENOMIC DNA]</scope>
    <source>
        <strain evidence="1 2">ACAM 167</strain>
    </source>
</reference>
<keyword evidence="2" id="KW-1185">Reference proteome</keyword>
<organism evidence="1 2">
    <name type="scientific">Psychroserpens burtonensis</name>
    <dbReference type="NCBI Taxonomy" id="49278"/>
    <lineage>
        <taxon>Bacteria</taxon>
        <taxon>Pseudomonadati</taxon>
        <taxon>Bacteroidota</taxon>
        <taxon>Flavobacteriia</taxon>
        <taxon>Flavobacteriales</taxon>
        <taxon>Flavobacteriaceae</taxon>
        <taxon>Psychroserpens</taxon>
    </lineage>
</organism>
<evidence type="ECO:0008006" key="3">
    <source>
        <dbReference type="Google" id="ProtNLM"/>
    </source>
</evidence>
<name>A0A5C7BB72_9FLAO</name>
<proteinExistence type="predicted"/>
<dbReference type="AlphaFoldDB" id="A0A5C7BB72"/>
<dbReference type="Proteomes" id="UP000321938">
    <property type="component" value="Unassembled WGS sequence"/>
</dbReference>
<protein>
    <recommendedName>
        <fullName evidence="3">Lipoprotein</fullName>
    </recommendedName>
</protein>